<dbReference type="SMART" id="SM00382">
    <property type="entry name" value="AAA"/>
    <property type="match status" value="2"/>
</dbReference>
<dbReference type="InterPro" id="IPR041546">
    <property type="entry name" value="ClpA/ClpB_AAA_lid"/>
</dbReference>
<dbReference type="Pfam" id="PF02861">
    <property type="entry name" value="Clp_N"/>
    <property type="match status" value="1"/>
</dbReference>
<dbReference type="HOGENOM" id="CLU_005070_4_2_7"/>
<dbReference type="InterPro" id="IPR028299">
    <property type="entry name" value="ClpA/B_CS2"/>
</dbReference>
<evidence type="ECO:0000313" key="13">
    <source>
        <dbReference type="EMBL" id="ACY18399.1"/>
    </source>
</evidence>
<dbReference type="GO" id="GO:0016887">
    <property type="term" value="F:ATP hydrolysis activity"/>
    <property type="evidence" value="ECO:0007669"/>
    <property type="project" value="InterPro"/>
</dbReference>
<dbReference type="FunFam" id="3.40.50.300:FF:000025">
    <property type="entry name" value="ATP-dependent Clp protease subunit"/>
    <property type="match status" value="1"/>
</dbReference>
<evidence type="ECO:0000256" key="2">
    <source>
        <dbReference type="ARBA" id="ARBA00017574"/>
    </source>
</evidence>
<evidence type="ECO:0000256" key="4">
    <source>
        <dbReference type="ARBA" id="ARBA00022741"/>
    </source>
</evidence>
<keyword evidence="3 9" id="KW-0677">Repeat</keyword>
<feature type="domain" description="Clp R" evidence="12">
    <location>
        <begin position="13"/>
        <end position="156"/>
    </location>
</feature>
<keyword evidence="6 11" id="KW-0175">Coiled coil</keyword>
<dbReference type="FunFam" id="3.40.50.300:FF:000010">
    <property type="entry name" value="Chaperone clpB 1, putative"/>
    <property type="match status" value="1"/>
</dbReference>
<dbReference type="GO" id="GO:0042026">
    <property type="term" value="P:protein refolding"/>
    <property type="evidence" value="ECO:0007669"/>
    <property type="project" value="UniProtKB-UniRule"/>
</dbReference>
<dbReference type="Pfam" id="PF00004">
    <property type="entry name" value="AAA"/>
    <property type="match status" value="1"/>
</dbReference>
<dbReference type="InterPro" id="IPR003959">
    <property type="entry name" value="ATPase_AAA_core"/>
</dbReference>
<evidence type="ECO:0000256" key="10">
    <source>
        <dbReference type="RuleBase" id="RU004432"/>
    </source>
</evidence>
<dbReference type="EMBL" id="CP001804">
    <property type="protein sequence ID" value="ACY18399.1"/>
    <property type="molecule type" value="Genomic_DNA"/>
</dbReference>
<dbReference type="Pfam" id="PF07724">
    <property type="entry name" value="AAA_2"/>
    <property type="match status" value="1"/>
</dbReference>
<evidence type="ECO:0000256" key="7">
    <source>
        <dbReference type="ARBA" id="ARBA00023186"/>
    </source>
</evidence>
<gene>
    <name evidence="11" type="primary">clpB</name>
    <name evidence="13" type="ordered locus">Hoch_5924</name>
</gene>
<dbReference type="NCBIfam" id="TIGR03346">
    <property type="entry name" value="chaperone_ClpB"/>
    <property type="match status" value="1"/>
</dbReference>
<keyword evidence="11" id="KW-0346">Stress response</keyword>
<dbReference type="InterPro" id="IPR036628">
    <property type="entry name" value="Clp_N_dom_sf"/>
</dbReference>
<dbReference type="Gene3D" id="1.10.1780.10">
    <property type="entry name" value="Clp, N-terminal domain"/>
    <property type="match status" value="1"/>
</dbReference>
<dbReference type="GO" id="GO:0034605">
    <property type="term" value="P:cellular response to heat"/>
    <property type="evidence" value="ECO:0007669"/>
    <property type="project" value="TreeGrafter"/>
</dbReference>
<dbReference type="GO" id="GO:0005737">
    <property type="term" value="C:cytoplasm"/>
    <property type="evidence" value="ECO:0007669"/>
    <property type="project" value="UniProtKB-SubCell"/>
</dbReference>
<dbReference type="InterPro" id="IPR017730">
    <property type="entry name" value="Chaperonin_ClpB"/>
</dbReference>
<sequence length="880" mass="97444">MTRYNSHGRGVSYDKLTVKATEAVTQARDIAIQKHHAQVYPVHLLAALLAQSEGLAPRLLGKVGADLSALQQSLERSFEKLPRAQGAAIDVSMSREFKELWEGAAKEAEVFKDEYLSTEHFVLAMVNAQSAAGDALRASGVDHDGLMKALGEIRGSQRIVDQDPEGKYEALDKYTRDLTRLAGQGKLDPVIGRDEETRRAMQVLSRRTKNNPVLVGPAGVGKTAVVEGIAGRIAEADCPESLRDKRILSLDLGALIAGAKYRGEFEDRLKAVLKEISDAQGSIILFIDELHTLVGAGAAEGAVDAANMLKPALARGELRCIGATTLDEYRKYIEKDKALERRFQPVFVDEPSVVDTIAILRGLKERYEVHHGIRILDAALVAAARLSNRYIPARQLPDKAIDLIDEAASRLKMEIESMPEPIDQVNRRIATLEVERAALKIEKDRRSKQRLPEVERELAELREQMSTLKAQWQRERELIEAVHQAQGELESARTEADKAQRTGDFARASELRYGRIPELEQQMEQNRASLDEAQAGGGFLREEVTEDDIAGVVSKWTGIPVEKMLEGEIERLSSMEDRLRDRVIGQDPALAAVSAAVRRARAGLQDPNRPIGSFLFLGPTGVGKTELARSLADFLFDDEHAMVRIDMSEYQEKHSVSRLVGAPPGYVGYDEGGQLTEAVRRRPYAVVLLDEVEKAHPDVWSILLQVLDDGRLTDGQGRTVDFRNTVLILTSNVGSQHLLQLGADNRTEIEQRVEAELAKTFRPEFLNRIDEIIFFNPLERGELARIIDIQLGRFHTLLADRGLELEVTPEAKALIAERGYDPTYGARPLKRSIQKNLIDPLANALIAGRFPAGSRIVASVDEDNDCIAFEHSEQAEGEAA</sequence>
<dbReference type="AlphaFoldDB" id="D0LIP3"/>
<comment type="subunit">
    <text evidence="8">Homohexamer. The oligomerization is ATP-dependent.</text>
</comment>
<dbReference type="STRING" id="502025.Hoch_5924"/>
<evidence type="ECO:0000259" key="12">
    <source>
        <dbReference type="PROSITE" id="PS51903"/>
    </source>
</evidence>
<dbReference type="Gene3D" id="3.40.50.300">
    <property type="entry name" value="P-loop containing nucleotide triphosphate hydrolases"/>
    <property type="match status" value="3"/>
</dbReference>
<keyword evidence="11" id="KW-0963">Cytoplasm</keyword>
<evidence type="ECO:0000256" key="1">
    <source>
        <dbReference type="ARBA" id="ARBA00008675"/>
    </source>
</evidence>
<keyword evidence="14" id="KW-1185">Reference proteome</keyword>
<comment type="subcellular location">
    <subcellularLocation>
        <location evidence="11">Cytoplasm</location>
    </subcellularLocation>
</comment>
<dbReference type="Gene3D" id="1.10.8.60">
    <property type="match status" value="1"/>
</dbReference>
<keyword evidence="4 10" id="KW-0547">Nucleotide-binding</keyword>
<dbReference type="PROSITE" id="PS00870">
    <property type="entry name" value="CLPAB_1"/>
    <property type="match status" value="1"/>
</dbReference>
<dbReference type="PANTHER" id="PTHR11638">
    <property type="entry name" value="ATP-DEPENDENT CLP PROTEASE"/>
    <property type="match status" value="1"/>
</dbReference>
<comment type="subunit">
    <text evidence="11">Homohexamer; The oligomerization is ATP-dependent.</text>
</comment>
<accession>D0LIP3</accession>
<dbReference type="InterPro" id="IPR018368">
    <property type="entry name" value="ClpA/B_CS1"/>
</dbReference>
<dbReference type="InterPro" id="IPR019489">
    <property type="entry name" value="Clp_ATPase_C"/>
</dbReference>
<proteinExistence type="inferred from homology"/>
<dbReference type="PANTHER" id="PTHR11638:SF18">
    <property type="entry name" value="HEAT SHOCK PROTEIN 104"/>
    <property type="match status" value="1"/>
</dbReference>
<evidence type="ECO:0000313" key="14">
    <source>
        <dbReference type="Proteomes" id="UP000001880"/>
    </source>
</evidence>
<evidence type="ECO:0000256" key="5">
    <source>
        <dbReference type="ARBA" id="ARBA00022840"/>
    </source>
</evidence>
<dbReference type="SUPFAM" id="SSF52540">
    <property type="entry name" value="P-loop containing nucleoside triphosphate hydrolases"/>
    <property type="match status" value="2"/>
</dbReference>
<dbReference type="SMART" id="SM01086">
    <property type="entry name" value="ClpB_D2-small"/>
    <property type="match status" value="1"/>
</dbReference>
<protein>
    <recommendedName>
        <fullName evidence="2 11">Chaperone protein ClpB</fullName>
    </recommendedName>
</protein>
<dbReference type="PROSITE" id="PS00871">
    <property type="entry name" value="CLPAB_2"/>
    <property type="match status" value="1"/>
</dbReference>
<dbReference type="InterPro" id="IPR004176">
    <property type="entry name" value="Clp_R_N"/>
</dbReference>
<organism evidence="13 14">
    <name type="scientific">Haliangium ochraceum (strain DSM 14365 / JCM 11303 / SMP-2)</name>
    <dbReference type="NCBI Taxonomy" id="502025"/>
    <lineage>
        <taxon>Bacteria</taxon>
        <taxon>Pseudomonadati</taxon>
        <taxon>Myxococcota</taxon>
        <taxon>Polyangia</taxon>
        <taxon>Haliangiales</taxon>
        <taxon>Kofleriaceae</taxon>
        <taxon>Haliangium</taxon>
    </lineage>
</organism>
<dbReference type="InterPro" id="IPR027417">
    <property type="entry name" value="P-loop_NTPase"/>
</dbReference>
<dbReference type="InterPro" id="IPR001270">
    <property type="entry name" value="ClpA/B"/>
</dbReference>
<comment type="function">
    <text evidence="11">Part of a stress-induced multi-chaperone system, it is involved in the recovery of the cell from heat-induced damage, in cooperation with DnaK, DnaJ and GrpE.</text>
</comment>
<evidence type="ECO:0000256" key="11">
    <source>
        <dbReference type="RuleBase" id="RU362034"/>
    </source>
</evidence>
<dbReference type="eggNOG" id="COG0542">
    <property type="taxonomic scope" value="Bacteria"/>
</dbReference>
<keyword evidence="5 10" id="KW-0067">ATP-binding</keyword>
<name>D0LIP3_HALO1</name>
<evidence type="ECO:0000256" key="6">
    <source>
        <dbReference type="ARBA" id="ARBA00023054"/>
    </source>
</evidence>
<evidence type="ECO:0000256" key="9">
    <source>
        <dbReference type="PROSITE-ProRule" id="PRU01251"/>
    </source>
</evidence>
<dbReference type="Proteomes" id="UP000001880">
    <property type="component" value="Chromosome"/>
</dbReference>
<dbReference type="InterPro" id="IPR050130">
    <property type="entry name" value="ClpA_ClpB"/>
</dbReference>
<comment type="similarity">
    <text evidence="1 10">Belongs to the ClpA/ClpB family.</text>
</comment>
<evidence type="ECO:0000256" key="3">
    <source>
        <dbReference type="ARBA" id="ARBA00022737"/>
    </source>
</evidence>
<dbReference type="PROSITE" id="PS51903">
    <property type="entry name" value="CLP_R"/>
    <property type="match status" value="1"/>
</dbReference>
<keyword evidence="7 10" id="KW-0143">Chaperone</keyword>
<feature type="coiled-coil region" evidence="11">
    <location>
        <begin position="422"/>
        <end position="536"/>
    </location>
</feature>
<dbReference type="SUPFAM" id="SSF81923">
    <property type="entry name" value="Double Clp-N motif"/>
    <property type="match status" value="1"/>
</dbReference>
<evidence type="ECO:0000256" key="8">
    <source>
        <dbReference type="ARBA" id="ARBA00026057"/>
    </source>
</evidence>
<dbReference type="CDD" id="cd19499">
    <property type="entry name" value="RecA-like_ClpB_Hsp104-like"/>
    <property type="match status" value="1"/>
</dbReference>
<dbReference type="KEGG" id="hoh:Hoch_5924"/>
<reference evidence="13 14" key="1">
    <citation type="journal article" date="2010" name="Stand. Genomic Sci.">
        <title>Complete genome sequence of Haliangium ochraceum type strain (SMP-2).</title>
        <authorList>
            <consortium name="US DOE Joint Genome Institute (JGI-PGF)"/>
            <person name="Ivanova N."/>
            <person name="Daum C."/>
            <person name="Lang E."/>
            <person name="Abt B."/>
            <person name="Kopitz M."/>
            <person name="Saunders E."/>
            <person name="Lapidus A."/>
            <person name="Lucas S."/>
            <person name="Glavina Del Rio T."/>
            <person name="Nolan M."/>
            <person name="Tice H."/>
            <person name="Copeland A."/>
            <person name="Cheng J.F."/>
            <person name="Chen F."/>
            <person name="Bruce D."/>
            <person name="Goodwin L."/>
            <person name="Pitluck S."/>
            <person name="Mavromatis K."/>
            <person name="Pati A."/>
            <person name="Mikhailova N."/>
            <person name="Chen A."/>
            <person name="Palaniappan K."/>
            <person name="Land M."/>
            <person name="Hauser L."/>
            <person name="Chang Y.J."/>
            <person name="Jeffries C.D."/>
            <person name="Detter J.C."/>
            <person name="Brettin T."/>
            <person name="Rohde M."/>
            <person name="Goker M."/>
            <person name="Bristow J."/>
            <person name="Markowitz V."/>
            <person name="Eisen J.A."/>
            <person name="Hugenholtz P."/>
            <person name="Kyrpides N.C."/>
            <person name="Klenk H.P."/>
        </authorList>
    </citation>
    <scope>NUCLEOTIDE SEQUENCE [LARGE SCALE GENOMIC DNA]</scope>
    <source>
        <strain evidence="14">DSM 14365 / CIP 107738 / JCM 11303 / AJ 13395 / SMP-2</strain>
    </source>
</reference>
<dbReference type="FunFam" id="3.40.50.300:FF:000120">
    <property type="entry name" value="ATP-dependent chaperone ClpB"/>
    <property type="match status" value="1"/>
</dbReference>
<dbReference type="Pfam" id="PF10431">
    <property type="entry name" value="ClpB_D2-small"/>
    <property type="match status" value="1"/>
</dbReference>
<dbReference type="InterPro" id="IPR003593">
    <property type="entry name" value="AAA+_ATPase"/>
</dbReference>
<dbReference type="PRINTS" id="PR00300">
    <property type="entry name" value="CLPPROTEASEA"/>
</dbReference>
<dbReference type="CDD" id="cd00009">
    <property type="entry name" value="AAA"/>
    <property type="match status" value="1"/>
</dbReference>
<dbReference type="GO" id="GO:0005524">
    <property type="term" value="F:ATP binding"/>
    <property type="evidence" value="ECO:0007669"/>
    <property type="project" value="UniProtKB-UniRule"/>
</dbReference>
<dbReference type="Pfam" id="PF17871">
    <property type="entry name" value="AAA_lid_9"/>
    <property type="match status" value="1"/>
</dbReference>